<gene>
    <name evidence="1" type="ORF">Agub_g2952</name>
</gene>
<evidence type="ECO:0000313" key="2">
    <source>
        <dbReference type="Proteomes" id="UP001054857"/>
    </source>
</evidence>
<organism evidence="1 2">
    <name type="scientific">Astrephomene gubernaculifera</name>
    <dbReference type="NCBI Taxonomy" id="47775"/>
    <lineage>
        <taxon>Eukaryota</taxon>
        <taxon>Viridiplantae</taxon>
        <taxon>Chlorophyta</taxon>
        <taxon>core chlorophytes</taxon>
        <taxon>Chlorophyceae</taxon>
        <taxon>CS clade</taxon>
        <taxon>Chlamydomonadales</taxon>
        <taxon>Astrephomenaceae</taxon>
        <taxon>Astrephomene</taxon>
    </lineage>
</organism>
<reference evidence="1 2" key="1">
    <citation type="journal article" date="2021" name="Sci. Rep.">
        <title>Genome sequencing of the multicellular alga Astrephomene provides insights into convergent evolution of germ-soma differentiation.</title>
        <authorList>
            <person name="Yamashita S."/>
            <person name="Yamamoto K."/>
            <person name="Matsuzaki R."/>
            <person name="Suzuki S."/>
            <person name="Yamaguchi H."/>
            <person name="Hirooka S."/>
            <person name="Minakuchi Y."/>
            <person name="Miyagishima S."/>
            <person name="Kawachi M."/>
            <person name="Toyoda A."/>
            <person name="Nozaki H."/>
        </authorList>
    </citation>
    <scope>NUCLEOTIDE SEQUENCE [LARGE SCALE GENOMIC DNA]</scope>
    <source>
        <strain evidence="1 2">NIES-4017</strain>
    </source>
</reference>
<protein>
    <submittedName>
        <fullName evidence="1">Uncharacterized protein</fullName>
    </submittedName>
</protein>
<dbReference type="Proteomes" id="UP001054857">
    <property type="component" value="Unassembled WGS sequence"/>
</dbReference>
<accession>A0AAD3HI25</accession>
<dbReference type="PANTHER" id="PTHR48191">
    <property type="entry name" value="PROTEIN HHL1 CHLOROPLASTIC"/>
    <property type="match status" value="1"/>
</dbReference>
<comment type="caution">
    <text evidence="1">The sequence shown here is derived from an EMBL/GenBank/DDBJ whole genome shotgun (WGS) entry which is preliminary data.</text>
</comment>
<evidence type="ECO:0000313" key="1">
    <source>
        <dbReference type="EMBL" id="GFR42109.1"/>
    </source>
</evidence>
<dbReference type="AlphaFoldDB" id="A0AAD3HI25"/>
<keyword evidence="2" id="KW-1185">Reference proteome</keyword>
<proteinExistence type="predicted"/>
<dbReference type="PANTHER" id="PTHR48191:SF2">
    <property type="entry name" value="PROTEIN HHL1, CHLOROPLASTIC"/>
    <property type="match status" value="1"/>
</dbReference>
<dbReference type="EMBL" id="BMAR01000002">
    <property type="protein sequence ID" value="GFR42109.1"/>
    <property type="molecule type" value="Genomic_DNA"/>
</dbReference>
<sequence length="231" mass="25958">MQTAINRGNQGLRPLSDRRAVAHAPAFGSATCRRSSVQVFAKGKGKGKTAFRQGTGMPGQMESIQREMPVPEVDPENAEFVMFFRCLKYKNPTVNVMVGPSPWIPVTIMKGSNALNFVTKAVENEWGMKLYGRTLVWQIAKSIYQERAKLEKDVRKRMPNFANVPSSDFEYAFKIRDKANPKDWVKAEGLTVLPPEEELGATGFDQLKAFFSLENLASIFKTPEQPPQQQQ</sequence>
<name>A0AAD3HI25_9CHLO</name>
<dbReference type="InterPro" id="IPR045388">
    <property type="entry name" value="HHL1-like"/>
</dbReference>